<feature type="compositionally biased region" description="Basic and acidic residues" evidence="2">
    <location>
        <begin position="114"/>
        <end position="131"/>
    </location>
</feature>
<evidence type="ECO:0000313" key="4">
    <source>
        <dbReference type="Proteomes" id="UP001476247"/>
    </source>
</evidence>
<accession>A0ABP9Y3E7</accession>
<feature type="coiled-coil region" evidence="1">
    <location>
        <begin position="18"/>
        <end position="45"/>
    </location>
</feature>
<proteinExistence type="predicted"/>
<evidence type="ECO:0000256" key="2">
    <source>
        <dbReference type="SAM" id="MobiDB-lite"/>
    </source>
</evidence>
<keyword evidence="4" id="KW-1185">Reference proteome</keyword>
<dbReference type="EMBL" id="BAABUJ010000019">
    <property type="protein sequence ID" value="GAA5801523.1"/>
    <property type="molecule type" value="Genomic_DNA"/>
</dbReference>
<organism evidence="3 4">
    <name type="scientific">Helicostylum pulchrum</name>
    <dbReference type="NCBI Taxonomy" id="562976"/>
    <lineage>
        <taxon>Eukaryota</taxon>
        <taxon>Fungi</taxon>
        <taxon>Fungi incertae sedis</taxon>
        <taxon>Mucoromycota</taxon>
        <taxon>Mucoromycotina</taxon>
        <taxon>Mucoromycetes</taxon>
        <taxon>Mucorales</taxon>
        <taxon>Mucorineae</taxon>
        <taxon>Mucoraceae</taxon>
        <taxon>Helicostylum</taxon>
    </lineage>
</organism>
<comment type="caution">
    <text evidence="3">The sequence shown here is derived from an EMBL/GenBank/DDBJ whole genome shotgun (WGS) entry which is preliminary data.</text>
</comment>
<keyword evidence="1" id="KW-0175">Coiled coil</keyword>
<name>A0ABP9Y3E7_9FUNG</name>
<feature type="region of interest" description="Disordered" evidence="2">
    <location>
        <begin position="101"/>
        <end position="131"/>
    </location>
</feature>
<evidence type="ECO:0000313" key="3">
    <source>
        <dbReference type="EMBL" id="GAA5801523.1"/>
    </source>
</evidence>
<evidence type="ECO:0000256" key="1">
    <source>
        <dbReference type="SAM" id="Coils"/>
    </source>
</evidence>
<sequence>MNESQSISGKPDNLGATINDLREEAIAAKEENISLKEELSSLKNKINMIYSSVGNDLSVSSPRFAGEATGSGLLSNIVALLLDPSLENPIVEGPLLERAEGEAATKAIQRKRERPSTKKKTTERMMLDLSE</sequence>
<reference evidence="3 4" key="1">
    <citation type="submission" date="2024-04" db="EMBL/GenBank/DDBJ databases">
        <title>genome sequences of Mucor flavus KT1a and Helicostylum pulchrum KT1b strains isolation_sourced from the surface of a dry-aged beef.</title>
        <authorList>
            <person name="Toyotome T."/>
            <person name="Hosono M."/>
            <person name="Torimaru M."/>
            <person name="Fukuda K."/>
            <person name="Mikami N."/>
        </authorList>
    </citation>
    <scope>NUCLEOTIDE SEQUENCE [LARGE SCALE GENOMIC DNA]</scope>
    <source>
        <strain evidence="3 4">KT1b</strain>
    </source>
</reference>
<dbReference type="Proteomes" id="UP001476247">
    <property type="component" value="Unassembled WGS sequence"/>
</dbReference>
<protein>
    <submittedName>
        <fullName evidence="3">Uncharacterized protein</fullName>
    </submittedName>
</protein>
<gene>
    <name evidence="3" type="ORF">HPULCUR_006971</name>
</gene>